<evidence type="ECO:0000256" key="3">
    <source>
        <dbReference type="ARBA" id="ARBA00022989"/>
    </source>
</evidence>
<feature type="transmembrane region" description="Helical" evidence="5">
    <location>
        <begin position="51"/>
        <end position="74"/>
    </location>
</feature>
<feature type="transmembrane region" description="Helical" evidence="5">
    <location>
        <begin position="120"/>
        <end position="141"/>
    </location>
</feature>
<accession>A0ABQ3BLW3</accession>
<evidence type="ECO:0000313" key="8">
    <source>
        <dbReference type="Proteomes" id="UP000615593"/>
    </source>
</evidence>
<feature type="domain" description="Methylamine utilisation protein MauE" evidence="6">
    <location>
        <begin position="1"/>
        <end position="135"/>
    </location>
</feature>
<gene>
    <name evidence="7" type="ORF">GCM10008088_04470</name>
</gene>
<dbReference type="NCBIfam" id="NF045576">
    <property type="entry name" value="BT_3928_fam"/>
    <property type="match status" value="1"/>
</dbReference>
<comment type="subcellular location">
    <subcellularLocation>
        <location evidence="1">Membrane</location>
        <topology evidence="1">Multi-pass membrane protein</topology>
    </subcellularLocation>
</comment>
<dbReference type="EMBL" id="BMWY01000001">
    <property type="protein sequence ID" value="GGZ46195.1"/>
    <property type="molecule type" value="Genomic_DNA"/>
</dbReference>
<protein>
    <recommendedName>
        <fullName evidence="6">Methylamine utilisation protein MauE domain-containing protein</fullName>
    </recommendedName>
</protein>
<evidence type="ECO:0000313" key="7">
    <source>
        <dbReference type="EMBL" id="GGZ46195.1"/>
    </source>
</evidence>
<dbReference type="GeneID" id="94368096"/>
<dbReference type="Proteomes" id="UP000615593">
    <property type="component" value="Unassembled WGS sequence"/>
</dbReference>
<keyword evidence="2 5" id="KW-0812">Transmembrane</keyword>
<feature type="transmembrane region" description="Helical" evidence="5">
    <location>
        <begin position="7"/>
        <end position="24"/>
    </location>
</feature>
<dbReference type="Pfam" id="PF07291">
    <property type="entry name" value="MauE"/>
    <property type="match status" value="1"/>
</dbReference>
<comment type="caution">
    <text evidence="7">The sequence shown here is derived from an EMBL/GenBank/DDBJ whole genome shotgun (WGS) entry which is preliminary data.</text>
</comment>
<dbReference type="InterPro" id="IPR009908">
    <property type="entry name" value="Methylamine_util_MauE"/>
</dbReference>
<dbReference type="RefSeq" id="WP_027886056.1">
    <property type="nucleotide sequence ID" value="NZ_BMWY01000001.1"/>
</dbReference>
<keyword evidence="4 5" id="KW-0472">Membrane</keyword>
<organism evidence="7 8">
    <name type="scientific">Mesonia mobilis</name>
    <dbReference type="NCBI Taxonomy" id="369791"/>
    <lineage>
        <taxon>Bacteria</taxon>
        <taxon>Pseudomonadati</taxon>
        <taxon>Bacteroidota</taxon>
        <taxon>Flavobacteriia</taxon>
        <taxon>Flavobacteriales</taxon>
        <taxon>Flavobacteriaceae</taxon>
        <taxon>Mesonia</taxon>
    </lineage>
</organism>
<evidence type="ECO:0000256" key="1">
    <source>
        <dbReference type="ARBA" id="ARBA00004141"/>
    </source>
</evidence>
<name>A0ABQ3BLW3_9FLAO</name>
<feature type="transmembrane region" description="Helical" evidence="5">
    <location>
        <begin position="81"/>
        <end position="100"/>
    </location>
</feature>
<keyword evidence="3 5" id="KW-1133">Transmembrane helix</keyword>
<evidence type="ECO:0000256" key="5">
    <source>
        <dbReference type="SAM" id="Phobius"/>
    </source>
</evidence>
<evidence type="ECO:0000259" key="6">
    <source>
        <dbReference type="Pfam" id="PF07291"/>
    </source>
</evidence>
<feature type="transmembrane region" description="Helical" evidence="5">
    <location>
        <begin position="153"/>
        <end position="170"/>
    </location>
</feature>
<proteinExistence type="predicted"/>
<sequence length="322" mass="36754">MKAIVGIARIFVGIFFIISGFIKMNDPVGFSYKLQEYFGEDVLNLPFLQPFALGIAVFVVIYELLLGVMLILGYRKKFTMWSLLLMIIFFTFLTFYSAYFNKVTDCGCFGDALPLTPWQSFWKDVVLLVLILLIFIKGKYFKPLFEPSSANKWIVFLVFIGCLGFTYHVLMHLPAIDFRAYKEGTVIREGMQPKEGEIIPPIHDFGFYNREGDDTDEILEEEKVLLVVAYNLSKSENQGWSKIKSAVQKAEKKGYRVVALSASGPTETNQVKETYGFNFPFYFTDETAIKTIVRSNPGLVTIEDGVIIQKVHYNDADDLELK</sequence>
<evidence type="ECO:0000256" key="4">
    <source>
        <dbReference type="ARBA" id="ARBA00023136"/>
    </source>
</evidence>
<keyword evidence="8" id="KW-1185">Reference proteome</keyword>
<evidence type="ECO:0000256" key="2">
    <source>
        <dbReference type="ARBA" id="ARBA00022692"/>
    </source>
</evidence>
<reference evidence="8" key="1">
    <citation type="journal article" date="2019" name="Int. J. Syst. Evol. Microbiol.">
        <title>The Global Catalogue of Microorganisms (GCM) 10K type strain sequencing project: providing services to taxonomists for standard genome sequencing and annotation.</title>
        <authorList>
            <consortium name="The Broad Institute Genomics Platform"/>
            <consortium name="The Broad Institute Genome Sequencing Center for Infectious Disease"/>
            <person name="Wu L."/>
            <person name="Ma J."/>
        </authorList>
    </citation>
    <scope>NUCLEOTIDE SEQUENCE [LARGE SCALE GENOMIC DNA]</scope>
    <source>
        <strain evidence="8">KCTC 12708</strain>
    </source>
</reference>